<protein>
    <submittedName>
        <fullName evidence="1">Uncharacterized protein</fullName>
    </submittedName>
</protein>
<organism evidence="1 2">
    <name type="scientific">Candidatus Accumulibacter aalborgensis</name>
    <dbReference type="NCBI Taxonomy" id="1860102"/>
    <lineage>
        <taxon>Bacteria</taxon>
        <taxon>Pseudomonadati</taxon>
        <taxon>Pseudomonadota</taxon>
        <taxon>Betaproteobacteria</taxon>
        <taxon>Candidatus Accumulibacter</taxon>
    </lineage>
</organism>
<keyword evidence="2" id="KW-1185">Reference proteome</keyword>
<accession>A0A1A8XHE5</accession>
<dbReference type="EMBL" id="FLQX01000076">
    <property type="protein sequence ID" value="SBT04604.1"/>
    <property type="molecule type" value="Genomic_DNA"/>
</dbReference>
<dbReference type="AlphaFoldDB" id="A0A1A8XHE5"/>
<evidence type="ECO:0000313" key="1">
    <source>
        <dbReference type="EMBL" id="SBT04604.1"/>
    </source>
</evidence>
<name>A0A1A8XHE5_9PROT</name>
<proteinExistence type="predicted"/>
<gene>
    <name evidence="1" type="ORF">ACCAA_1670003</name>
</gene>
<dbReference type="Proteomes" id="UP000199169">
    <property type="component" value="Unassembled WGS sequence"/>
</dbReference>
<evidence type="ECO:0000313" key="2">
    <source>
        <dbReference type="Proteomes" id="UP000199169"/>
    </source>
</evidence>
<sequence>MIFIPRRVAAKPPCRRGLLKRTVCSLPELDSHSHSGVENGGAAAVREPTGMFASQIPHPEDGLYFPPDRQNRGAADVLNGTIH</sequence>
<reference evidence="1 2" key="1">
    <citation type="submission" date="2016-06" db="EMBL/GenBank/DDBJ databases">
        <authorList>
            <person name="Kjaerup R.B."/>
            <person name="Dalgaard T.S."/>
            <person name="Juul-Madsen H.R."/>
        </authorList>
    </citation>
    <scope>NUCLEOTIDE SEQUENCE [LARGE SCALE GENOMIC DNA]</scope>
    <source>
        <strain evidence="1">3</strain>
    </source>
</reference>